<dbReference type="SUPFAM" id="SSF51182">
    <property type="entry name" value="RmlC-like cupins"/>
    <property type="match status" value="1"/>
</dbReference>
<dbReference type="InterPro" id="IPR001387">
    <property type="entry name" value="Cro/C1-type_HTH"/>
</dbReference>
<protein>
    <submittedName>
        <fullName evidence="3">Transcriptional regulator</fullName>
    </submittedName>
</protein>
<dbReference type="GO" id="GO:0005829">
    <property type="term" value="C:cytosol"/>
    <property type="evidence" value="ECO:0007669"/>
    <property type="project" value="TreeGrafter"/>
</dbReference>
<gene>
    <name evidence="3" type="ORF">SAMEA3906487_00387</name>
</gene>
<dbReference type="InterPro" id="IPR013096">
    <property type="entry name" value="Cupin_2"/>
</dbReference>
<dbReference type="STRING" id="123899.SAMEA3906487_00387"/>
<name>A0A157S8X9_9BORD</name>
<dbReference type="InterPro" id="IPR050807">
    <property type="entry name" value="TransReg_Diox_bact_type"/>
</dbReference>
<keyword evidence="4" id="KW-1185">Reference proteome</keyword>
<evidence type="ECO:0000313" key="3">
    <source>
        <dbReference type="EMBL" id="SAI66693.1"/>
    </source>
</evidence>
<dbReference type="CDD" id="cd02209">
    <property type="entry name" value="cupin_XRE_C"/>
    <property type="match status" value="1"/>
</dbReference>
<evidence type="ECO:0000259" key="2">
    <source>
        <dbReference type="PROSITE" id="PS50943"/>
    </source>
</evidence>
<proteinExistence type="predicted"/>
<dbReference type="Gene3D" id="1.10.260.40">
    <property type="entry name" value="lambda repressor-like DNA-binding domains"/>
    <property type="match status" value="1"/>
</dbReference>
<dbReference type="SUPFAM" id="SSF47413">
    <property type="entry name" value="lambda repressor-like DNA-binding domains"/>
    <property type="match status" value="1"/>
</dbReference>
<dbReference type="OrthoDB" id="9805356at2"/>
<keyword evidence="1" id="KW-0238">DNA-binding</keyword>
<dbReference type="PANTHER" id="PTHR46797">
    <property type="entry name" value="HTH-TYPE TRANSCRIPTIONAL REGULATOR"/>
    <property type="match status" value="1"/>
</dbReference>
<accession>A0A157S8X9</accession>
<dbReference type="PANTHER" id="PTHR46797:SF20">
    <property type="entry name" value="BLR4304 PROTEIN"/>
    <property type="match status" value="1"/>
</dbReference>
<organism evidence="3 4">
    <name type="scientific">Bordetella trematum</name>
    <dbReference type="NCBI Taxonomy" id="123899"/>
    <lineage>
        <taxon>Bacteria</taxon>
        <taxon>Pseudomonadati</taxon>
        <taxon>Pseudomonadota</taxon>
        <taxon>Betaproteobacteria</taxon>
        <taxon>Burkholderiales</taxon>
        <taxon>Alcaligenaceae</taxon>
        <taxon>Bordetella</taxon>
    </lineage>
</organism>
<dbReference type="eggNOG" id="COG1396">
    <property type="taxonomic scope" value="Bacteria"/>
</dbReference>
<dbReference type="CDD" id="cd00093">
    <property type="entry name" value="HTH_XRE"/>
    <property type="match status" value="1"/>
</dbReference>
<dbReference type="Gene3D" id="2.60.120.10">
    <property type="entry name" value="Jelly Rolls"/>
    <property type="match status" value="1"/>
</dbReference>
<dbReference type="RefSeq" id="WP_033535293.1">
    <property type="nucleotide sequence ID" value="NZ_CP016340.1"/>
</dbReference>
<feature type="domain" description="HTH cro/C1-type" evidence="2">
    <location>
        <begin position="16"/>
        <end position="70"/>
    </location>
</feature>
<dbReference type="InterPro" id="IPR010982">
    <property type="entry name" value="Lambda_DNA-bd_dom_sf"/>
</dbReference>
<evidence type="ECO:0000313" key="4">
    <source>
        <dbReference type="Proteomes" id="UP000076825"/>
    </source>
</evidence>
<dbReference type="GeneID" id="56588201"/>
<dbReference type="Pfam" id="PF12844">
    <property type="entry name" value="HTH_19"/>
    <property type="match status" value="1"/>
</dbReference>
<dbReference type="GO" id="GO:0003677">
    <property type="term" value="F:DNA binding"/>
    <property type="evidence" value="ECO:0007669"/>
    <property type="project" value="UniProtKB-KW"/>
</dbReference>
<sequence>MVRNALLSKEQVGRRLREARHRKKLTLKQMAQSTGLALSTIAKAELGQVTLSYEKFVVLAMALDIEVGSLFAVPGNAPQASAPPGGAQIATHKSIASPGYATRNYAYGLMFGEVPDKIMNPMMAVIASRDAAEFTDFIRHPGQEYVVVLSGSIAIQFENGEKIFLDTHESAYFDSGLGHVYLSTSPEPAKVVAVCASGVAERSGSAL</sequence>
<dbReference type="PATRIC" id="fig|123899.6.peg.368"/>
<dbReference type="AlphaFoldDB" id="A0A157S8X9"/>
<dbReference type="eggNOG" id="COG1917">
    <property type="taxonomic scope" value="Bacteria"/>
</dbReference>
<dbReference type="GO" id="GO:0003700">
    <property type="term" value="F:DNA-binding transcription factor activity"/>
    <property type="evidence" value="ECO:0007669"/>
    <property type="project" value="TreeGrafter"/>
</dbReference>
<dbReference type="Pfam" id="PF07883">
    <property type="entry name" value="Cupin_2"/>
    <property type="match status" value="1"/>
</dbReference>
<dbReference type="KEGG" id="btrm:SAMEA390648700387"/>
<dbReference type="SMART" id="SM00530">
    <property type="entry name" value="HTH_XRE"/>
    <property type="match status" value="1"/>
</dbReference>
<dbReference type="InterPro" id="IPR014710">
    <property type="entry name" value="RmlC-like_jellyroll"/>
</dbReference>
<dbReference type="Proteomes" id="UP000076825">
    <property type="component" value="Chromosome 1"/>
</dbReference>
<dbReference type="EMBL" id="LT546645">
    <property type="protein sequence ID" value="SAI66693.1"/>
    <property type="molecule type" value="Genomic_DNA"/>
</dbReference>
<dbReference type="InterPro" id="IPR011051">
    <property type="entry name" value="RmlC_Cupin_sf"/>
</dbReference>
<dbReference type="PROSITE" id="PS50943">
    <property type="entry name" value="HTH_CROC1"/>
    <property type="match status" value="1"/>
</dbReference>
<evidence type="ECO:0000256" key="1">
    <source>
        <dbReference type="ARBA" id="ARBA00023125"/>
    </source>
</evidence>
<reference evidence="3 4" key="1">
    <citation type="submission" date="2016-04" db="EMBL/GenBank/DDBJ databases">
        <authorList>
            <consortium name="Pathogen Informatics"/>
        </authorList>
    </citation>
    <scope>NUCLEOTIDE SEQUENCE [LARGE SCALE GENOMIC DNA]</scope>
    <source>
        <strain evidence="3 4">H044680328</strain>
    </source>
</reference>